<dbReference type="InterPro" id="IPR050146">
    <property type="entry name" value="Type-I_3-dehydroquinase"/>
</dbReference>
<dbReference type="Gene3D" id="3.20.20.70">
    <property type="entry name" value="Aldolase class I"/>
    <property type="match status" value="1"/>
</dbReference>
<comment type="similarity">
    <text evidence="5">Belongs to the type-I 3-dehydroquinase family.</text>
</comment>
<feature type="binding site" evidence="5">
    <location>
        <position position="236"/>
    </location>
    <ligand>
        <name>3-dehydroquinate</name>
        <dbReference type="ChEBI" id="CHEBI:32364"/>
    </ligand>
</feature>
<evidence type="ECO:0000256" key="2">
    <source>
        <dbReference type="ARBA" id="ARBA00023141"/>
    </source>
</evidence>
<evidence type="ECO:0000313" key="7">
    <source>
        <dbReference type="Proteomes" id="UP000318521"/>
    </source>
</evidence>
<proteinExistence type="inferred from homology"/>
<keyword evidence="4 5" id="KW-0704">Schiff base</keyword>
<keyword evidence="7" id="KW-1185">Reference proteome</keyword>
<dbReference type="GO" id="GO:0046279">
    <property type="term" value="P:3,4-dihydroxybenzoate biosynthetic process"/>
    <property type="evidence" value="ECO:0007669"/>
    <property type="project" value="UniProtKB-ARBA"/>
</dbReference>
<organism evidence="6 7">
    <name type="scientific">Alkalicoccobacillus porphyridii</name>
    <dbReference type="NCBI Taxonomy" id="2597270"/>
    <lineage>
        <taxon>Bacteria</taxon>
        <taxon>Bacillati</taxon>
        <taxon>Bacillota</taxon>
        <taxon>Bacilli</taxon>
        <taxon>Bacillales</taxon>
        <taxon>Bacillaceae</taxon>
        <taxon>Alkalicoccobacillus</taxon>
    </lineage>
</organism>
<dbReference type="NCBIfam" id="TIGR01093">
    <property type="entry name" value="aroD"/>
    <property type="match status" value="1"/>
</dbReference>
<evidence type="ECO:0000256" key="1">
    <source>
        <dbReference type="ARBA" id="ARBA00001864"/>
    </source>
</evidence>
<comment type="function">
    <text evidence="5">Involved in the third step of the chorismate pathway, which leads to the biosynthesis of aromatic amino acids. Catalyzes the cis-dehydration of 3-dehydroquinate (DHQ) and introduces the first double bond of the aromatic ring to yield 3-dehydroshikimate.</text>
</comment>
<keyword evidence="3 5" id="KW-0456">Lyase</keyword>
<feature type="binding site" evidence="5">
    <location>
        <position position="25"/>
    </location>
    <ligand>
        <name>3-dehydroquinate</name>
        <dbReference type="ChEBI" id="CHEBI:32364"/>
    </ligand>
</feature>
<dbReference type="InterPro" id="IPR001381">
    <property type="entry name" value="DHquinase_I"/>
</dbReference>
<dbReference type="PANTHER" id="PTHR43699:SF1">
    <property type="entry name" value="3-DEHYDROQUINATE DEHYDRATASE"/>
    <property type="match status" value="1"/>
</dbReference>
<evidence type="ECO:0000256" key="4">
    <source>
        <dbReference type="ARBA" id="ARBA00023270"/>
    </source>
</evidence>
<feature type="binding site" evidence="5">
    <location>
        <begin position="50"/>
        <end position="52"/>
    </location>
    <ligand>
        <name>3-dehydroquinate</name>
        <dbReference type="ChEBI" id="CHEBI:32364"/>
    </ligand>
</feature>
<dbReference type="UniPathway" id="UPA00053">
    <property type="reaction ID" value="UER00086"/>
</dbReference>
<sequence>MSTAQEVRIRGVVMGREHRAAICCSLVGTTLNELLDELKVILPKRPDVLEWRVDFFSEIHNDQVVLDTAKKLREEIGEIVLLFTIRSYEEGGQPGSLGQTEQEQLLLKVLLDKSIDMLDIEQASAFASSTELVNVARSQQIKLIFSTHYFTHTPSANSMTNYLIAGQTAGADLVKLAVMPKNEEDVLSLLHVTNEAASTLTVPIITIAMGKLGVSTRLVGDQFGSTMTFAVGDTASAPGQVPVEMIRELQNYTKA</sequence>
<dbReference type="FunFam" id="3.20.20.70:FF:000047">
    <property type="entry name" value="3-dehydroquinate dehydratase"/>
    <property type="match status" value="1"/>
</dbReference>
<dbReference type="EC" id="4.2.1.10" evidence="5"/>
<feature type="active site" description="Schiff-base intermediate with substrate" evidence="5">
    <location>
        <position position="175"/>
    </location>
</feature>
<feature type="binding site" evidence="5">
    <location>
        <position position="86"/>
    </location>
    <ligand>
        <name>3-dehydroquinate</name>
        <dbReference type="ChEBI" id="CHEBI:32364"/>
    </ligand>
</feature>
<dbReference type="SUPFAM" id="SSF51569">
    <property type="entry name" value="Aldolase"/>
    <property type="match status" value="1"/>
</dbReference>
<feature type="binding site" evidence="5">
    <location>
        <position position="217"/>
    </location>
    <ligand>
        <name>3-dehydroquinate</name>
        <dbReference type="ChEBI" id="CHEBI:32364"/>
    </ligand>
</feature>
<evidence type="ECO:0000256" key="3">
    <source>
        <dbReference type="ARBA" id="ARBA00023239"/>
    </source>
</evidence>
<comment type="caution">
    <text evidence="6">The sequence shown here is derived from an EMBL/GenBank/DDBJ whole genome shotgun (WGS) entry which is preliminary data.</text>
</comment>
<dbReference type="GO" id="GO:0009073">
    <property type="term" value="P:aromatic amino acid family biosynthetic process"/>
    <property type="evidence" value="ECO:0007669"/>
    <property type="project" value="UniProtKB-KW"/>
</dbReference>
<accession>A0A553ZV86</accession>
<dbReference type="EMBL" id="VLXZ01000012">
    <property type="protein sequence ID" value="TSB45401.1"/>
    <property type="molecule type" value="Genomic_DNA"/>
</dbReference>
<dbReference type="GO" id="GO:0003855">
    <property type="term" value="F:3-dehydroquinate dehydratase activity"/>
    <property type="evidence" value="ECO:0007669"/>
    <property type="project" value="UniProtKB-UniRule"/>
</dbReference>
<dbReference type="Pfam" id="PF01487">
    <property type="entry name" value="DHquinase_I"/>
    <property type="match status" value="1"/>
</dbReference>
<protein>
    <recommendedName>
        <fullName evidence="5">3-dehydroquinate dehydratase</fullName>
        <shortName evidence="5">3-dehydroquinase</shortName>
        <ecNumber evidence="5">4.2.1.10</ecNumber>
    </recommendedName>
    <alternativeName>
        <fullName evidence="5">Type I DHQase</fullName>
    </alternativeName>
    <alternativeName>
        <fullName evidence="5">Type I dehydroquinase</fullName>
        <shortName evidence="5">DHQ1</shortName>
    </alternativeName>
</protein>
<dbReference type="RefSeq" id="WP_143850061.1">
    <property type="nucleotide sequence ID" value="NZ_VLXZ01000012.1"/>
</dbReference>
<dbReference type="InterPro" id="IPR013785">
    <property type="entry name" value="Aldolase_TIM"/>
</dbReference>
<dbReference type="HAMAP" id="MF_00214">
    <property type="entry name" value="AroD"/>
    <property type="match status" value="1"/>
</dbReference>
<comment type="catalytic activity">
    <reaction evidence="1 5">
        <text>3-dehydroquinate = 3-dehydroshikimate + H2O</text>
        <dbReference type="Rhea" id="RHEA:21096"/>
        <dbReference type="ChEBI" id="CHEBI:15377"/>
        <dbReference type="ChEBI" id="CHEBI:16630"/>
        <dbReference type="ChEBI" id="CHEBI:32364"/>
        <dbReference type="EC" id="4.2.1.10"/>
    </reaction>
</comment>
<keyword evidence="5" id="KW-0028">Amino-acid biosynthesis</keyword>
<reference evidence="6 7" key="1">
    <citation type="submission" date="2019-07" db="EMBL/GenBank/DDBJ databases">
        <authorList>
            <person name="Park Y.J."/>
            <person name="Jeong S.E."/>
            <person name="Jung H.S."/>
        </authorList>
    </citation>
    <scope>NUCLEOTIDE SEQUENCE [LARGE SCALE GENOMIC DNA]</scope>
    <source>
        <strain evidence="7">P16(2019)</strain>
    </source>
</reference>
<dbReference type="AlphaFoldDB" id="A0A553ZV86"/>
<dbReference type="OrthoDB" id="9813659at2"/>
<feature type="binding site" evidence="5">
    <location>
        <position position="240"/>
    </location>
    <ligand>
        <name>3-dehydroquinate</name>
        <dbReference type="ChEBI" id="CHEBI:32364"/>
    </ligand>
</feature>
<name>A0A553ZV86_9BACI</name>
<dbReference type="Proteomes" id="UP000318521">
    <property type="component" value="Unassembled WGS sequence"/>
</dbReference>
<dbReference type="CDD" id="cd00502">
    <property type="entry name" value="DHQase_I"/>
    <property type="match status" value="1"/>
</dbReference>
<dbReference type="GO" id="GO:0009423">
    <property type="term" value="P:chorismate biosynthetic process"/>
    <property type="evidence" value="ECO:0007669"/>
    <property type="project" value="UniProtKB-UniRule"/>
</dbReference>
<evidence type="ECO:0000313" key="6">
    <source>
        <dbReference type="EMBL" id="TSB45401.1"/>
    </source>
</evidence>
<comment type="subunit">
    <text evidence="5">Homodimer.</text>
</comment>
<comment type="pathway">
    <text evidence="5">Metabolic intermediate biosynthesis; chorismate biosynthesis; chorismate from D-erythrose 4-phosphate and phosphoenolpyruvate: step 3/7.</text>
</comment>
<keyword evidence="2 5" id="KW-0057">Aromatic amino acid biosynthesis</keyword>
<evidence type="ECO:0000256" key="5">
    <source>
        <dbReference type="HAMAP-Rule" id="MF_00214"/>
    </source>
</evidence>
<dbReference type="GO" id="GO:0008652">
    <property type="term" value="P:amino acid biosynthetic process"/>
    <property type="evidence" value="ECO:0007669"/>
    <property type="project" value="UniProtKB-KW"/>
</dbReference>
<dbReference type="PANTHER" id="PTHR43699">
    <property type="entry name" value="3-DEHYDROQUINATE DEHYDRATASE"/>
    <property type="match status" value="1"/>
</dbReference>
<feature type="active site" description="Proton donor/acceptor" evidence="5">
    <location>
        <position position="148"/>
    </location>
</feature>
<gene>
    <name evidence="5 6" type="primary">aroD</name>
    <name evidence="6" type="ORF">FN960_17060</name>
</gene>